<feature type="non-terminal residue" evidence="1">
    <location>
        <position position="60"/>
    </location>
</feature>
<evidence type="ECO:0000313" key="1">
    <source>
        <dbReference type="EMBL" id="SVE52526.1"/>
    </source>
</evidence>
<sequence length="60" mass="6398">VRLWSDEIEAIRAEMASLRSVMDEVDVLATGVGAMADPLEEAAAHRAAFDAHTSTVETSP</sequence>
<reference evidence="1" key="1">
    <citation type="submission" date="2018-05" db="EMBL/GenBank/DDBJ databases">
        <authorList>
            <person name="Lanie J.A."/>
            <person name="Ng W.-L."/>
            <person name="Kazmierczak K.M."/>
            <person name="Andrzejewski T.M."/>
            <person name="Davidsen T.M."/>
            <person name="Wayne K.J."/>
            <person name="Tettelin H."/>
            <person name="Glass J.I."/>
            <person name="Rusch D."/>
            <person name="Podicherti R."/>
            <person name="Tsui H.-C.T."/>
            <person name="Winkler M.E."/>
        </authorList>
    </citation>
    <scope>NUCLEOTIDE SEQUENCE</scope>
</reference>
<proteinExistence type="predicted"/>
<accession>A0A383E6T4</accession>
<organism evidence="1">
    <name type="scientific">marine metagenome</name>
    <dbReference type="NCBI Taxonomy" id="408172"/>
    <lineage>
        <taxon>unclassified sequences</taxon>
        <taxon>metagenomes</taxon>
        <taxon>ecological metagenomes</taxon>
    </lineage>
</organism>
<name>A0A383E6T4_9ZZZZ</name>
<feature type="non-terminal residue" evidence="1">
    <location>
        <position position="1"/>
    </location>
</feature>
<protein>
    <submittedName>
        <fullName evidence="1">Uncharacterized protein</fullName>
    </submittedName>
</protein>
<dbReference type="EMBL" id="UINC01223362">
    <property type="protein sequence ID" value="SVE52526.1"/>
    <property type="molecule type" value="Genomic_DNA"/>
</dbReference>
<dbReference type="AlphaFoldDB" id="A0A383E6T4"/>
<gene>
    <name evidence="1" type="ORF">METZ01_LOCUS505380</name>
</gene>